<reference evidence="3" key="1">
    <citation type="journal article" date="2019" name="Gigascience">
        <title>De novo genome assembly of the endangered Acer yangbiense, a plant species with extremely small populations endemic to Yunnan Province, China.</title>
        <authorList>
            <person name="Yang J."/>
            <person name="Wariss H.M."/>
            <person name="Tao L."/>
            <person name="Zhang R."/>
            <person name="Yun Q."/>
            <person name="Hollingsworth P."/>
            <person name="Dao Z."/>
            <person name="Luo G."/>
            <person name="Guo H."/>
            <person name="Ma Y."/>
            <person name="Sun W."/>
        </authorList>
    </citation>
    <scope>NUCLEOTIDE SEQUENCE [LARGE SCALE GENOMIC DNA]</scope>
    <source>
        <strain evidence="3">cv. Malutang</strain>
    </source>
</reference>
<dbReference type="EMBL" id="VAHF01000002">
    <property type="protein sequence ID" value="TXG68604.1"/>
    <property type="molecule type" value="Genomic_DNA"/>
</dbReference>
<dbReference type="InterPro" id="IPR002110">
    <property type="entry name" value="Ankyrin_rpt"/>
</dbReference>
<proteinExistence type="predicted"/>
<name>A0A5C7II00_9ROSI</name>
<dbReference type="Pfam" id="PF12796">
    <property type="entry name" value="Ank_2"/>
    <property type="match status" value="1"/>
</dbReference>
<dbReference type="Gene3D" id="1.25.40.20">
    <property type="entry name" value="Ankyrin repeat-containing domain"/>
    <property type="match status" value="1"/>
</dbReference>
<dbReference type="OrthoDB" id="1921232at2759"/>
<dbReference type="SUPFAM" id="SSF48403">
    <property type="entry name" value="Ankyrin repeat"/>
    <property type="match status" value="1"/>
</dbReference>
<keyword evidence="3" id="KW-1185">Reference proteome</keyword>
<evidence type="ECO:0000313" key="2">
    <source>
        <dbReference type="EMBL" id="TXG68604.1"/>
    </source>
</evidence>
<evidence type="ECO:0000313" key="3">
    <source>
        <dbReference type="Proteomes" id="UP000323000"/>
    </source>
</evidence>
<feature type="compositionally biased region" description="Low complexity" evidence="1">
    <location>
        <begin position="84"/>
        <end position="116"/>
    </location>
</feature>
<dbReference type="GO" id="GO:0016020">
    <property type="term" value="C:membrane"/>
    <property type="evidence" value="ECO:0007669"/>
    <property type="project" value="TreeGrafter"/>
</dbReference>
<protein>
    <submittedName>
        <fullName evidence="2">Uncharacterized protein</fullName>
    </submittedName>
</protein>
<evidence type="ECO:0000256" key="1">
    <source>
        <dbReference type="SAM" id="MobiDB-lite"/>
    </source>
</evidence>
<feature type="compositionally biased region" description="Polar residues" evidence="1">
    <location>
        <begin position="27"/>
        <end position="80"/>
    </location>
</feature>
<organism evidence="2 3">
    <name type="scientific">Acer yangbiense</name>
    <dbReference type="NCBI Taxonomy" id="1000413"/>
    <lineage>
        <taxon>Eukaryota</taxon>
        <taxon>Viridiplantae</taxon>
        <taxon>Streptophyta</taxon>
        <taxon>Embryophyta</taxon>
        <taxon>Tracheophyta</taxon>
        <taxon>Spermatophyta</taxon>
        <taxon>Magnoliopsida</taxon>
        <taxon>eudicotyledons</taxon>
        <taxon>Gunneridae</taxon>
        <taxon>Pentapetalae</taxon>
        <taxon>rosids</taxon>
        <taxon>malvids</taxon>
        <taxon>Sapindales</taxon>
        <taxon>Sapindaceae</taxon>
        <taxon>Hippocastanoideae</taxon>
        <taxon>Acereae</taxon>
        <taxon>Acer</taxon>
    </lineage>
</organism>
<sequence>MLQQQESGAVQPNVSPSSQQQAESGGVQIQPNVSPSLQQPAESGGVQVQPNVSPSSQPQAESGGVQIQPNVSPSLQQQAESGGVQVQPNVSPSSQQQAESGGAQVQPNVSPSSQQQTESGGEIQPNVSPSLQQTAESGGVQVQPKADPSLKKPAKSIDFFLRPPKSINGLPAGNLGENAHQPPLSEAEIAAVKFLYWPNKKKIVDGKGEGRNDGHYRQLNLAATKGDWKSAQSIIKSDPNALTARITPDSQTALHVAAIFCRWEFILKLLEDLKPELIEVRDTRGDTILHQVAGGGSLKTAKALIQKNARLLQMYNHRRHLPLHYSIWSGSKELVWYLTSITEPIESASLHNLIRFLIQFGFHDIALYFVTKYPNSTLAKDQLETSLLHWLVSGSQHFFSGSNLGFLERLIYKLLGRFKRLFWKAITQLAPTIKIVRDTKLKNKCAVKLVDHVCKHLSSMSFIETFNFLQYPYSVMGDAVKAGNEEVVRTLLQYFPDLIDIEALPQRNILQVAIEYRQEKIINIMKEIYSTTVITSSCTLKMASENTTLHLVGKLAPAFKLHSVSSSALQMQRELLWFKVCACGNGRLCMMMVVDCACGGGRWSTVVGWA</sequence>
<feature type="region of interest" description="Disordered" evidence="1">
    <location>
        <begin position="1"/>
        <end position="151"/>
    </location>
</feature>
<dbReference type="SMART" id="SM00248">
    <property type="entry name" value="ANK"/>
    <property type="match status" value="4"/>
</dbReference>
<dbReference type="Proteomes" id="UP000323000">
    <property type="component" value="Chromosome 2"/>
</dbReference>
<dbReference type="AlphaFoldDB" id="A0A5C7II00"/>
<dbReference type="PANTHER" id="PTHR24177:SF365">
    <property type="entry name" value="ANKYRIN REPEAT-CONTAINING PROTEIN NPR4-LIKE ISOFORM X1"/>
    <property type="match status" value="1"/>
</dbReference>
<feature type="compositionally biased region" description="Low complexity" evidence="1">
    <location>
        <begin position="10"/>
        <end position="21"/>
    </location>
</feature>
<dbReference type="InterPro" id="IPR036770">
    <property type="entry name" value="Ankyrin_rpt-contain_sf"/>
</dbReference>
<comment type="caution">
    <text evidence="2">The sequence shown here is derived from an EMBL/GenBank/DDBJ whole genome shotgun (WGS) entry which is preliminary data.</text>
</comment>
<feature type="compositionally biased region" description="Polar residues" evidence="1">
    <location>
        <begin position="125"/>
        <end position="136"/>
    </location>
</feature>
<accession>A0A5C7II00</accession>
<gene>
    <name evidence="2" type="ORF">EZV62_003539</name>
</gene>
<dbReference type="PANTHER" id="PTHR24177">
    <property type="entry name" value="CASKIN"/>
    <property type="match status" value="1"/>
</dbReference>